<keyword evidence="4" id="KW-1185">Reference proteome</keyword>
<dbReference type="EMBL" id="SMTL01000004">
    <property type="protein sequence ID" value="TDK34489.1"/>
    <property type="molecule type" value="Genomic_DNA"/>
</dbReference>
<accession>A0A4R5UG37</accession>
<dbReference type="InterPro" id="IPR050078">
    <property type="entry name" value="Ribosomal_L11_MeTrfase_PrmA"/>
</dbReference>
<evidence type="ECO:0000256" key="1">
    <source>
        <dbReference type="ARBA" id="ARBA00022603"/>
    </source>
</evidence>
<dbReference type="Proteomes" id="UP000295238">
    <property type="component" value="Unassembled WGS sequence"/>
</dbReference>
<name>A0A4R5UG37_9HYPH</name>
<dbReference type="OrthoDB" id="9794615at2"/>
<dbReference type="Pfam" id="PF06325">
    <property type="entry name" value="PrmA"/>
    <property type="match status" value="1"/>
</dbReference>
<evidence type="ECO:0000256" key="2">
    <source>
        <dbReference type="ARBA" id="ARBA00022679"/>
    </source>
</evidence>
<comment type="caution">
    <text evidence="3">The sequence shown here is derived from an EMBL/GenBank/DDBJ whole genome shotgun (WGS) entry which is preliminary data.</text>
</comment>
<evidence type="ECO:0000313" key="4">
    <source>
        <dbReference type="Proteomes" id="UP000295238"/>
    </source>
</evidence>
<dbReference type="Gene3D" id="3.40.50.150">
    <property type="entry name" value="Vaccinia Virus protein VP39"/>
    <property type="match status" value="1"/>
</dbReference>
<dbReference type="GO" id="GO:0032259">
    <property type="term" value="P:methylation"/>
    <property type="evidence" value="ECO:0007669"/>
    <property type="project" value="UniProtKB-KW"/>
</dbReference>
<dbReference type="AlphaFoldDB" id="A0A4R5UG37"/>
<evidence type="ECO:0000313" key="3">
    <source>
        <dbReference type="EMBL" id="TDK34489.1"/>
    </source>
</evidence>
<dbReference type="PANTHER" id="PTHR43648:SF1">
    <property type="entry name" value="ELECTRON TRANSFER FLAVOPROTEIN BETA SUBUNIT LYSINE METHYLTRANSFERASE"/>
    <property type="match status" value="1"/>
</dbReference>
<dbReference type="RefSeq" id="WP_133317326.1">
    <property type="nucleotide sequence ID" value="NZ_SMTL01000004.1"/>
</dbReference>
<dbReference type="GO" id="GO:0016279">
    <property type="term" value="F:protein-lysine N-methyltransferase activity"/>
    <property type="evidence" value="ECO:0007669"/>
    <property type="project" value="TreeGrafter"/>
</dbReference>
<organism evidence="3 4">
    <name type="scientific">Rhizobium deserti</name>
    <dbReference type="NCBI Taxonomy" id="2547961"/>
    <lineage>
        <taxon>Bacteria</taxon>
        <taxon>Pseudomonadati</taxon>
        <taxon>Pseudomonadota</taxon>
        <taxon>Alphaproteobacteria</taxon>
        <taxon>Hyphomicrobiales</taxon>
        <taxon>Rhizobiaceae</taxon>
        <taxon>Rhizobium/Agrobacterium group</taxon>
        <taxon>Rhizobium</taxon>
    </lineage>
</organism>
<reference evidence="3 4" key="1">
    <citation type="submission" date="2019-03" db="EMBL/GenBank/DDBJ databases">
        <title>Rhizobium sp. nov., an bacterium isolated from biocrust in Mu Us Desert.</title>
        <authorList>
            <person name="Lixiong L."/>
        </authorList>
    </citation>
    <scope>NUCLEOTIDE SEQUENCE [LARGE SCALE GENOMIC DNA]</scope>
    <source>
        <strain evidence="3 4">SPY-1</strain>
    </source>
</reference>
<sequence>MKTNPETFILENTELIAPPHVPEIRLHLASEAHALWHKTEEELEEIGLPPPFWAFAWAGGQGLARYVLDHPEVVSGKRVLDFASGSGLVAIAARLAGATEVLAADIDPWASTAVALNANDNQVDIGFTGNNLIGQPVDADVVLAGDVFYDRDFAEALVPWFSELATAGKLVLVGDPGRSYCPKDRLDQVAVYQVPVTRALEDGEIKKTTVWRFV</sequence>
<gene>
    <name evidence="3" type="ORF">E2F50_16765</name>
</gene>
<keyword evidence="2 3" id="KW-0808">Transferase</keyword>
<dbReference type="InterPro" id="IPR029063">
    <property type="entry name" value="SAM-dependent_MTases_sf"/>
</dbReference>
<dbReference type="SUPFAM" id="SSF53335">
    <property type="entry name" value="S-adenosyl-L-methionine-dependent methyltransferases"/>
    <property type="match status" value="1"/>
</dbReference>
<dbReference type="PANTHER" id="PTHR43648">
    <property type="entry name" value="ELECTRON TRANSFER FLAVOPROTEIN BETA SUBUNIT LYSINE METHYLTRANSFERASE"/>
    <property type="match status" value="1"/>
</dbReference>
<keyword evidence="1 3" id="KW-0489">Methyltransferase</keyword>
<protein>
    <submittedName>
        <fullName evidence="3">Methyltransferase</fullName>
    </submittedName>
</protein>
<proteinExistence type="predicted"/>